<comment type="caution">
    <text evidence="3">The sequence shown here is derived from an EMBL/GenBank/DDBJ whole genome shotgun (WGS) entry which is preliminary data.</text>
</comment>
<gene>
    <name evidence="3" type="ORF">H8S54_11745</name>
</gene>
<dbReference type="EMBL" id="JACOOT010000026">
    <property type="protein sequence ID" value="MBC5651768.1"/>
    <property type="molecule type" value="Genomic_DNA"/>
</dbReference>
<reference evidence="3 4" key="1">
    <citation type="submission" date="2020-08" db="EMBL/GenBank/DDBJ databases">
        <title>Genome public.</title>
        <authorList>
            <person name="Liu C."/>
            <person name="Sun Q."/>
        </authorList>
    </citation>
    <scope>NUCLEOTIDE SEQUENCE [LARGE SCALE GENOMIC DNA]</scope>
    <source>
        <strain evidence="3 4">BX17</strain>
    </source>
</reference>
<protein>
    <submittedName>
        <fullName evidence="3">DUF5011 domain-containing protein</fullName>
    </submittedName>
</protein>
<keyword evidence="4" id="KW-1185">Reference proteome</keyword>
<name>A0A8I0AK30_9FIRM</name>
<evidence type="ECO:0000313" key="4">
    <source>
        <dbReference type="Proteomes" id="UP000652847"/>
    </source>
</evidence>
<evidence type="ECO:0000256" key="1">
    <source>
        <dbReference type="SAM" id="MobiDB-lite"/>
    </source>
</evidence>
<organism evidence="3 4">
    <name type="scientific">Blautia segnis</name>
    <dbReference type="NCBI Taxonomy" id="2763030"/>
    <lineage>
        <taxon>Bacteria</taxon>
        <taxon>Bacillati</taxon>
        <taxon>Bacillota</taxon>
        <taxon>Clostridia</taxon>
        <taxon>Lachnospirales</taxon>
        <taxon>Lachnospiraceae</taxon>
        <taxon>Blautia</taxon>
    </lineage>
</organism>
<evidence type="ECO:0000313" key="3">
    <source>
        <dbReference type="EMBL" id="MBC5651768.1"/>
    </source>
</evidence>
<feature type="region of interest" description="Disordered" evidence="1">
    <location>
        <begin position="112"/>
        <end position="191"/>
    </location>
</feature>
<feature type="compositionally biased region" description="Low complexity" evidence="1">
    <location>
        <begin position="130"/>
        <end position="150"/>
    </location>
</feature>
<dbReference type="InterPro" id="IPR013783">
    <property type="entry name" value="Ig-like_fold"/>
</dbReference>
<dbReference type="RefSeq" id="WP_186901545.1">
    <property type="nucleotide sequence ID" value="NZ_JACOOT010000026.1"/>
</dbReference>
<accession>A0A8I0AK30</accession>
<dbReference type="AlphaFoldDB" id="A0A8I0AK30"/>
<evidence type="ECO:0000259" key="2">
    <source>
        <dbReference type="Pfam" id="PF16403"/>
    </source>
</evidence>
<dbReference type="InterPro" id="IPR032179">
    <property type="entry name" value="Cry22Aa_Ig-like"/>
</dbReference>
<feature type="domain" description="Pesticidal crystal protein Cry22Aa Ig-like" evidence="2">
    <location>
        <begin position="225"/>
        <end position="263"/>
    </location>
</feature>
<proteinExistence type="predicted"/>
<dbReference type="Gene3D" id="2.60.40.10">
    <property type="entry name" value="Immunoglobulins"/>
    <property type="match status" value="2"/>
</dbReference>
<dbReference type="Pfam" id="PF16403">
    <property type="entry name" value="Bact_surface_Ig-like"/>
    <property type="match status" value="1"/>
</dbReference>
<feature type="compositionally biased region" description="Basic and acidic residues" evidence="1">
    <location>
        <begin position="176"/>
        <end position="191"/>
    </location>
</feature>
<sequence>MRKWLVVLMTAAAVGATGLLGWMYVSQDRKGPEITIDESKKGSYTEGMTAEELLDGVKATDDKDGDVSDTLTVENVYPNEQGDEVTVIYVAKDKSNNVTKVTYHMTPDAPLSGFTAGTEEGFTEGNADRTSAASNTAGTFGTGSATGSTSDETDDAEGTSDTADAAVTPEAEMTEEEKAQEREEAKIDKLSPQDPRFYLTTYYVEINRGTQIDRLSYVKDIEDDVDQTNELYRKIQITGTVDVYTPGTYELTYYVVDSNGNASNGAVLTIVVK</sequence>
<dbReference type="Proteomes" id="UP000652847">
    <property type="component" value="Unassembled WGS sequence"/>
</dbReference>